<evidence type="ECO:0000313" key="2">
    <source>
        <dbReference type="Proteomes" id="UP000199515"/>
    </source>
</evidence>
<sequence length="156" mass="16995">MDMPQLSDGHRALTALIGTWTGEEELAASAWAPASTAVATVRYRLALKGFAVVQEYEQRRADGGGLLGHNVFTVDPATGDTLWYGFDSYGFPPMSPGTGGWDNGTLVLEKRTERGVARHRLTPDGDVLHHVIDLQMGVGTEFCQFLSARYIREPAT</sequence>
<proteinExistence type="predicted"/>
<gene>
    <name evidence="1" type="ORF">SAMN05421504_102260</name>
</gene>
<reference evidence="1 2" key="1">
    <citation type="submission" date="2016-10" db="EMBL/GenBank/DDBJ databases">
        <authorList>
            <person name="de Groot N.N."/>
        </authorList>
    </citation>
    <scope>NUCLEOTIDE SEQUENCE [LARGE SCALE GENOMIC DNA]</scope>
    <source>
        <strain evidence="1 2">CPCC 202699</strain>
    </source>
</reference>
<evidence type="ECO:0000313" key="1">
    <source>
        <dbReference type="EMBL" id="SDX08501.1"/>
    </source>
</evidence>
<protein>
    <recommendedName>
        <fullName evidence="3">DUF1579 domain-containing protein</fullName>
    </recommendedName>
</protein>
<dbReference type="OrthoDB" id="7186376at2"/>
<keyword evidence="2" id="KW-1185">Reference proteome</keyword>
<dbReference type="STRING" id="589385.SAMN05421504_102260"/>
<accession>A0A1H2YTW4</accession>
<dbReference type="Proteomes" id="UP000199515">
    <property type="component" value="Unassembled WGS sequence"/>
</dbReference>
<evidence type="ECO:0008006" key="3">
    <source>
        <dbReference type="Google" id="ProtNLM"/>
    </source>
</evidence>
<organism evidence="1 2">
    <name type="scientific">Amycolatopsis xylanica</name>
    <dbReference type="NCBI Taxonomy" id="589385"/>
    <lineage>
        <taxon>Bacteria</taxon>
        <taxon>Bacillati</taxon>
        <taxon>Actinomycetota</taxon>
        <taxon>Actinomycetes</taxon>
        <taxon>Pseudonocardiales</taxon>
        <taxon>Pseudonocardiaceae</taxon>
        <taxon>Amycolatopsis</taxon>
    </lineage>
</organism>
<dbReference type="EMBL" id="FNON01000002">
    <property type="protein sequence ID" value="SDX08501.1"/>
    <property type="molecule type" value="Genomic_DNA"/>
</dbReference>
<name>A0A1H2YTW4_9PSEU</name>
<dbReference type="RefSeq" id="WP_091288182.1">
    <property type="nucleotide sequence ID" value="NZ_FNON01000002.1"/>
</dbReference>
<dbReference type="AlphaFoldDB" id="A0A1H2YTW4"/>